<dbReference type="InterPro" id="IPR038716">
    <property type="entry name" value="P1/P2_N_sf"/>
</dbReference>
<dbReference type="RefSeq" id="XP_016479963.1">
    <property type="nucleotide sequence ID" value="XM_016624477.1"/>
</dbReference>
<dbReference type="GO" id="GO:0030295">
    <property type="term" value="F:protein kinase activator activity"/>
    <property type="evidence" value="ECO:0000318"/>
    <property type="project" value="GO_Central"/>
</dbReference>
<dbReference type="OrthoDB" id="2194681at2759"/>
<dbReference type="Pfam" id="PF00428">
    <property type="entry name" value="Ribosomal_60s"/>
    <property type="match status" value="1"/>
</dbReference>
<dbReference type="FunFam" id="1.10.10.1410:FF:000002">
    <property type="entry name" value="60S acidic ribosomal protein P2"/>
    <property type="match status" value="1"/>
</dbReference>
<accession>A0A1S4ATY9</accession>
<evidence type="ECO:0000256" key="1">
    <source>
        <dbReference type="ARBA" id="ARBA00005436"/>
    </source>
</evidence>
<evidence type="ECO:0000313" key="6">
    <source>
        <dbReference type="RefSeq" id="XP_016479963.1"/>
    </source>
</evidence>
<evidence type="ECO:0000256" key="5">
    <source>
        <dbReference type="SAM" id="MobiDB-lite"/>
    </source>
</evidence>
<dbReference type="GO" id="GO:0022625">
    <property type="term" value="C:cytosolic large ribosomal subunit"/>
    <property type="evidence" value="ECO:0000318"/>
    <property type="project" value="GO_Central"/>
</dbReference>
<dbReference type="CDD" id="cd05831">
    <property type="entry name" value="Ribosomal_P1"/>
    <property type="match status" value="1"/>
</dbReference>
<gene>
    <name evidence="6" type="primary">LOC107801194</name>
</gene>
<evidence type="ECO:0000256" key="2">
    <source>
        <dbReference type="ARBA" id="ARBA00011266"/>
    </source>
</evidence>
<evidence type="ECO:0000256" key="3">
    <source>
        <dbReference type="ARBA" id="ARBA00022980"/>
    </source>
</evidence>
<dbReference type="GO" id="GO:0043021">
    <property type="term" value="F:ribonucleoprotein complex binding"/>
    <property type="evidence" value="ECO:0000318"/>
    <property type="project" value="GO_Central"/>
</dbReference>
<dbReference type="STRING" id="4097.A0A1S4ATY9"/>
<dbReference type="OMA" id="NVEPFWT"/>
<dbReference type="AlphaFoldDB" id="A0A1S4ATY9"/>
<dbReference type="PANTHER" id="PTHR45696">
    <property type="entry name" value="60S ACIDIC RIBOSOMAL PROTEIN P1"/>
    <property type="match status" value="1"/>
</dbReference>
<dbReference type="KEGG" id="nta:107801194"/>
<keyword evidence="4" id="KW-0687">Ribonucleoprotein</keyword>
<comment type="subunit">
    <text evidence="2">P1 and P2 exist as dimers at the large ribosomal subunit.</text>
</comment>
<dbReference type="PaxDb" id="4097-A0A1S4ATY9"/>
<dbReference type="PANTHER" id="PTHR45696:SF36">
    <property type="entry name" value="60S ACIDIC RIBOSOMAL PROTEIN P1-LIKE"/>
    <property type="match status" value="1"/>
</dbReference>
<feature type="compositionally biased region" description="Low complexity" evidence="5">
    <location>
        <begin position="91"/>
        <end position="101"/>
    </location>
</feature>
<proteinExistence type="inferred from homology"/>
<evidence type="ECO:0000256" key="4">
    <source>
        <dbReference type="ARBA" id="ARBA00023274"/>
    </source>
</evidence>
<dbReference type="GO" id="GO:0002181">
    <property type="term" value="P:cytoplasmic translation"/>
    <property type="evidence" value="ECO:0000318"/>
    <property type="project" value="GO_Central"/>
</dbReference>
<keyword evidence="3" id="KW-0689">Ribosomal protein</keyword>
<organism evidence="6">
    <name type="scientific">Nicotiana tabacum</name>
    <name type="common">Common tobacco</name>
    <dbReference type="NCBI Taxonomy" id="4097"/>
    <lineage>
        <taxon>Eukaryota</taxon>
        <taxon>Viridiplantae</taxon>
        <taxon>Streptophyta</taxon>
        <taxon>Embryophyta</taxon>
        <taxon>Tracheophyta</taxon>
        <taxon>Spermatophyta</taxon>
        <taxon>Magnoliopsida</taxon>
        <taxon>eudicotyledons</taxon>
        <taxon>Gunneridae</taxon>
        <taxon>Pentapetalae</taxon>
        <taxon>asterids</taxon>
        <taxon>lamiids</taxon>
        <taxon>Solanales</taxon>
        <taxon>Solanaceae</taxon>
        <taxon>Nicotianoideae</taxon>
        <taxon>Nicotianeae</taxon>
        <taxon>Nicotiana</taxon>
    </lineage>
</organism>
<reference evidence="6" key="1">
    <citation type="submission" date="2025-08" db="UniProtKB">
        <authorList>
            <consortium name="RefSeq"/>
        </authorList>
    </citation>
    <scope>IDENTIFICATION</scope>
</reference>
<dbReference type="Gene3D" id="1.10.10.1410">
    <property type="match status" value="1"/>
</dbReference>
<sequence length="132" mass="14132">MSSTGELACTYACLILHDDGIPINVTQSFPFSHKQNILYIRAEKIGSLIKAANLKVESYWPSLFAKLCQKMNVDELVMNVGVGGTASSTAAVTAAPAPTTGNDATAAPSANDKKKEDVKEESDDELMFSLFD</sequence>
<dbReference type="GO" id="GO:0003735">
    <property type="term" value="F:structural constituent of ribosome"/>
    <property type="evidence" value="ECO:0000318"/>
    <property type="project" value="GO_Central"/>
</dbReference>
<protein>
    <submittedName>
        <fullName evidence="6">60S acidic ribosomal protein P1-like</fullName>
    </submittedName>
</protein>
<feature type="region of interest" description="Disordered" evidence="5">
    <location>
        <begin position="91"/>
        <end position="132"/>
    </location>
</feature>
<comment type="similarity">
    <text evidence="1">Belongs to the eukaryotic ribosomal protein P1/P2 family.</text>
</comment>
<name>A0A1S4ATY9_TOBAC</name>